<dbReference type="OrthoDB" id="122495at2"/>
<proteinExistence type="predicted"/>
<accession>A0A239J5B1</accession>
<feature type="region of interest" description="Disordered" evidence="1">
    <location>
        <begin position="69"/>
        <end position="93"/>
    </location>
</feature>
<keyword evidence="2" id="KW-0732">Signal</keyword>
<evidence type="ECO:0000313" key="3">
    <source>
        <dbReference type="EMBL" id="SNT00979.1"/>
    </source>
</evidence>
<protein>
    <recommendedName>
        <fullName evidence="5">Lipoprotein</fullName>
    </recommendedName>
</protein>
<feature type="chain" id="PRO_5012218568" description="Lipoprotein" evidence="2">
    <location>
        <begin position="28"/>
        <end position="196"/>
    </location>
</feature>
<name>A0A239J5B1_9BACT</name>
<evidence type="ECO:0000256" key="1">
    <source>
        <dbReference type="SAM" id="MobiDB-lite"/>
    </source>
</evidence>
<evidence type="ECO:0008006" key="5">
    <source>
        <dbReference type="Google" id="ProtNLM"/>
    </source>
</evidence>
<dbReference type="PROSITE" id="PS51257">
    <property type="entry name" value="PROKAR_LIPOPROTEIN"/>
    <property type="match status" value="1"/>
</dbReference>
<keyword evidence="4" id="KW-1185">Reference proteome</keyword>
<evidence type="ECO:0000256" key="2">
    <source>
        <dbReference type="SAM" id="SignalP"/>
    </source>
</evidence>
<dbReference type="Proteomes" id="UP000198356">
    <property type="component" value="Unassembled WGS sequence"/>
</dbReference>
<organism evidence="3 4">
    <name type="scientific">Granulicella rosea</name>
    <dbReference type="NCBI Taxonomy" id="474952"/>
    <lineage>
        <taxon>Bacteria</taxon>
        <taxon>Pseudomonadati</taxon>
        <taxon>Acidobacteriota</taxon>
        <taxon>Terriglobia</taxon>
        <taxon>Terriglobales</taxon>
        <taxon>Acidobacteriaceae</taxon>
        <taxon>Granulicella</taxon>
    </lineage>
</organism>
<evidence type="ECO:0000313" key="4">
    <source>
        <dbReference type="Proteomes" id="UP000198356"/>
    </source>
</evidence>
<dbReference type="RefSeq" id="WP_089408534.1">
    <property type="nucleotide sequence ID" value="NZ_FZOU01000003.1"/>
</dbReference>
<sequence length="196" mass="20367">MKRLISTVQGRRTLAAHALLLSVCVLAGCRHKPNPVVLAAQTQAPEPLVAPPEPAKAPVVEQQPLPKAPVVTVKPPRKPRRKPAPVAPKPVETPVPAPVQVASAGAPAPDGASVIGALTTGGDASPQKHQQAADLIAACNKRLVELPAGLVEQQRLQVGQVKNFLRQSQAALDSGDSEGSLNLATKAKLLLDDLTK</sequence>
<dbReference type="AlphaFoldDB" id="A0A239J5B1"/>
<gene>
    <name evidence="3" type="ORF">SAMN05421770_103444</name>
</gene>
<feature type="signal peptide" evidence="2">
    <location>
        <begin position="1"/>
        <end position="27"/>
    </location>
</feature>
<dbReference type="EMBL" id="FZOU01000003">
    <property type="protein sequence ID" value="SNT00979.1"/>
    <property type="molecule type" value="Genomic_DNA"/>
</dbReference>
<reference evidence="3 4" key="1">
    <citation type="submission" date="2017-06" db="EMBL/GenBank/DDBJ databases">
        <authorList>
            <person name="Kim H.J."/>
            <person name="Triplett B.A."/>
        </authorList>
    </citation>
    <scope>NUCLEOTIDE SEQUENCE [LARGE SCALE GENOMIC DNA]</scope>
    <source>
        <strain evidence="3 4">DSM 18704</strain>
    </source>
</reference>